<dbReference type="RefSeq" id="WP_159366937.1">
    <property type="nucleotide sequence ID" value="NZ_CP047218.1"/>
</dbReference>
<evidence type="ECO:0000313" key="2">
    <source>
        <dbReference type="Proteomes" id="UP000464086"/>
    </source>
</evidence>
<evidence type="ECO:0008006" key="3">
    <source>
        <dbReference type="Google" id="ProtNLM"/>
    </source>
</evidence>
<dbReference type="SUPFAM" id="SSF53955">
    <property type="entry name" value="Lysozyme-like"/>
    <property type="match status" value="1"/>
</dbReference>
<dbReference type="InterPro" id="IPR023346">
    <property type="entry name" value="Lysozyme-like_dom_sf"/>
</dbReference>
<gene>
    <name evidence="1" type="ORF">GS397_15075</name>
</gene>
<organism evidence="1 2">
    <name type="scientific">Sphingobium yanoikuyae</name>
    <name type="common">Sphingomonas yanoikuyae</name>
    <dbReference type="NCBI Taxonomy" id="13690"/>
    <lineage>
        <taxon>Bacteria</taxon>
        <taxon>Pseudomonadati</taxon>
        <taxon>Pseudomonadota</taxon>
        <taxon>Alphaproteobacteria</taxon>
        <taxon>Sphingomonadales</taxon>
        <taxon>Sphingomonadaceae</taxon>
        <taxon>Sphingobium</taxon>
    </lineage>
</organism>
<evidence type="ECO:0000313" key="1">
    <source>
        <dbReference type="EMBL" id="QHD68235.1"/>
    </source>
</evidence>
<sequence>MTIISDVAFVRLCQERAGLKVDGIPGALTLAAYGLEASAATVSADQFVRLFQGKHGLKIDGWAGRDTVATLDLIKPPASVPTSGLPDRYWPLLSKIESGGRPYVQAATSTASGLYQFIKSTWQGEGGKWGATLRPAFGGLKPSAEEQTGRAKTFTAKNAAYLRKLGVPINCASLYAAHFLGKVTAGAILAADKSESAGTIAGSAATDANPSILRNKTVGDFLYWLEKKTGEKAR</sequence>
<dbReference type="Gene3D" id="1.10.530.10">
    <property type="match status" value="1"/>
</dbReference>
<dbReference type="EMBL" id="CP047218">
    <property type="protein sequence ID" value="QHD68235.1"/>
    <property type="molecule type" value="Genomic_DNA"/>
</dbReference>
<dbReference type="Proteomes" id="UP000464086">
    <property type="component" value="Chromosome"/>
</dbReference>
<protein>
    <recommendedName>
        <fullName evidence="3">Peptidoglycan-binding protein</fullName>
    </recommendedName>
</protein>
<proteinExistence type="predicted"/>
<name>A0A6P1GI78_SPHYA</name>
<accession>A0A6P1GI78</accession>
<reference evidence="1 2" key="1">
    <citation type="submission" date="2019-12" db="EMBL/GenBank/DDBJ databases">
        <title>Functional and genomic insights into the Sphingobium yanoikuyae YC-JY1, a bacterium efficiently degrading bisphenol A.</title>
        <authorList>
            <person name="Jia Y."/>
            <person name="Li X."/>
            <person name="Wang J."/>
            <person name="Eltoukhy A."/>
            <person name="Lamraoui I."/>
            <person name="Yan Y."/>
        </authorList>
    </citation>
    <scope>NUCLEOTIDE SEQUENCE [LARGE SCALE GENOMIC DNA]</scope>
    <source>
        <strain evidence="1 2">YC-JY1</strain>
    </source>
</reference>
<dbReference type="AlphaFoldDB" id="A0A6P1GI78"/>